<evidence type="ECO:0000313" key="11">
    <source>
        <dbReference type="Proteomes" id="UP000805614"/>
    </source>
</evidence>
<feature type="transmembrane region" description="Helical" evidence="8">
    <location>
        <begin position="177"/>
        <end position="196"/>
    </location>
</feature>
<dbReference type="InterPro" id="IPR035952">
    <property type="entry name" value="Rhomboid-like_sf"/>
</dbReference>
<comment type="caution">
    <text evidence="10">The sequence shown here is derived from an EMBL/GenBank/DDBJ whole genome shotgun (WGS) entry which is preliminary data.</text>
</comment>
<reference evidence="10 11" key="1">
    <citation type="submission" date="2020-06" db="EMBL/GenBank/DDBJ databases">
        <title>Actinomadura xiongansis sp. nov., isolated from soil of Baiyangdian.</title>
        <authorList>
            <person name="Zhang X."/>
        </authorList>
    </citation>
    <scope>NUCLEOTIDE SEQUENCE [LARGE SCALE GENOMIC DNA]</scope>
    <source>
        <strain evidence="10 11">HBUM206468</strain>
    </source>
</reference>
<sequence length="205" mass="21858">MSDGLVPQRARSEGLTTHATRAVAALAVTAFMLTGMWALEVADYLVDHRLDEYGIRSHEVSDLPQIFSAPFLHADFAHIMANSLPFLVLGFLAAARGLSKFAVMNLLVIVVGGAGIWLTAPPRTETLGASILVFGYFGYLLGRGLFERHAADIGIAVVVVLLYGTMILGVLPSTPGISWQGHLFGMIGGVLAAWTLRRRLGQGAG</sequence>
<accession>A0ABR7LQC3</accession>
<comment type="subcellular location">
    <subcellularLocation>
        <location evidence="1">Membrane</location>
        <topology evidence="1">Multi-pass membrane protein</topology>
    </subcellularLocation>
</comment>
<feature type="transmembrane region" description="Helical" evidence="8">
    <location>
        <begin position="76"/>
        <end position="94"/>
    </location>
</feature>
<evidence type="ECO:0000256" key="6">
    <source>
        <dbReference type="ARBA" id="ARBA00022989"/>
    </source>
</evidence>
<evidence type="ECO:0000256" key="4">
    <source>
        <dbReference type="ARBA" id="ARBA00022692"/>
    </source>
</evidence>
<evidence type="ECO:0000256" key="3">
    <source>
        <dbReference type="ARBA" id="ARBA00022670"/>
    </source>
</evidence>
<dbReference type="Proteomes" id="UP000805614">
    <property type="component" value="Unassembled WGS sequence"/>
</dbReference>
<feature type="transmembrane region" description="Helical" evidence="8">
    <location>
        <begin position="101"/>
        <end position="120"/>
    </location>
</feature>
<gene>
    <name evidence="10" type="ORF">HKK74_15760</name>
</gene>
<name>A0ABR7LQC3_9ACTN</name>
<keyword evidence="6 8" id="KW-1133">Transmembrane helix</keyword>
<comment type="similarity">
    <text evidence="2">Belongs to the peptidase S54 family.</text>
</comment>
<dbReference type="InterPro" id="IPR022764">
    <property type="entry name" value="Peptidase_S54_rhomboid_dom"/>
</dbReference>
<evidence type="ECO:0000259" key="9">
    <source>
        <dbReference type="Pfam" id="PF01694"/>
    </source>
</evidence>
<dbReference type="Gene3D" id="1.20.1540.10">
    <property type="entry name" value="Rhomboid-like"/>
    <property type="match status" value="1"/>
</dbReference>
<evidence type="ECO:0000256" key="1">
    <source>
        <dbReference type="ARBA" id="ARBA00004141"/>
    </source>
</evidence>
<feature type="domain" description="Peptidase S54 rhomboid" evidence="9">
    <location>
        <begin position="65"/>
        <end position="198"/>
    </location>
</feature>
<dbReference type="SUPFAM" id="SSF144091">
    <property type="entry name" value="Rhomboid-like"/>
    <property type="match status" value="1"/>
</dbReference>
<dbReference type="EMBL" id="JABVEC010000010">
    <property type="protein sequence ID" value="MBC6466946.1"/>
    <property type="molecule type" value="Genomic_DNA"/>
</dbReference>
<feature type="transmembrane region" description="Helical" evidence="8">
    <location>
        <begin position="126"/>
        <end position="146"/>
    </location>
</feature>
<keyword evidence="5" id="KW-0378">Hydrolase</keyword>
<dbReference type="GO" id="GO:0006508">
    <property type="term" value="P:proteolysis"/>
    <property type="evidence" value="ECO:0007669"/>
    <property type="project" value="UniProtKB-KW"/>
</dbReference>
<keyword evidence="4 8" id="KW-0812">Transmembrane</keyword>
<keyword evidence="3 10" id="KW-0645">Protease</keyword>
<dbReference type="RefSeq" id="WP_187243954.1">
    <property type="nucleotide sequence ID" value="NZ_BAAAOK010000027.1"/>
</dbReference>
<feature type="transmembrane region" description="Helical" evidence="8">
    <location>
        <begin position="21"/>
        <end position="39"/>
    </location>
</feature>
<evidence type="ECO:0000256" key="5">
    <source>
        <dbReference type="ARBA" id="ARBA00022801"/>
    </source>
</evidence>
<proteinExistence type="inferred from homology"/>
<dbReference type="PANTHER" id="PTHR43066:SF1">
    <property type="entry name" value="RHOMBOID PROTEIN 2"/>
    <property type="match status" value="1"/>
</dbReference>
<evidence type="ECO:0000256" key="8">
    <source>
        <dbReference type="SAM" id="Phobius"/>
    </source>
</evidence>
<feature type="transmembrane region" description="Helical" evidence="8">
    <location>
        <begin position="153"/>
        <end position="171"/>
    </location>
</feature>
<dbReference type="GO" id="GO:0008233">
    <property type="term" value="F:peptidase activity"/>
    <property type="evidence" value="ECO:0007669"/>
    <property type="project" value="UniProtKB-KW"/>
</dbReference>
<protein>
    <submittedName>
        <fullName evidence="10">Rhomboid family intramembrane serine protease</fullName>
    </submittedName>
</protein>
<keyword evidence="11" id="KW-1185">Reference proteome</keyword>
<dbReference type="PANTHER" id="PTHR43066">
    <property type="entry name" value="RHOMBOID-RELATED PROTEIN"/>
    <property type="match status" value="1"/>
</dbReference>
<evidence type="ECO:0000313" key="10">
    <source>
        <dbReference type="EMBL" id="MBC6466946.1"/>
    </source>
</evidence>
<organism evidence="10 11">
    <name type="scientific">Actinomadura alba</name>
    <dbReference type="NCBI Taxonomy" id="406431"/>
    <lineage>
        <taxon>Bacteria</taxon>
        <taxon>Bacillati</taxon>
        <taxon>Actinomycetota</taxon>
        <taxon>Actinomycetes</taxon>
        <taxon>Streptosporangiales</taxon>
        <taxon>Thermomonosporaceae</taxon>
        <taxon>Actinomadura</taxon>
    </lineage>
</organism>
<evidence type="ECO:0000256" key="7">
    <source>
        <dbReference type="ARBA" id="ARBA00023136"/>
    </source>
</evidence>
<dbReference type="Pfam" id="PF01694">
    <property type="entry name" value="Rhomboid"/>
    <property type="match status" value="1"/>
</dbReference>
<evidence type="ECO:0000256" key="2">
    <source>
        <dbReference type="ARBA" id="ARBA00009045"/>
    </source>
</evidence>
<keyword evidence="7 8" id="KW-0472">Membrane</keyword>